<gene>
    <name evidence="4" type="ORF">GCM10022224_052610</name>
</gene>
<protein>
    <recommendedName>
        <fullName evidence="3">DUF1707 domain-containing protein</fullName>
    </recommendedName>
</protein>
<accession>A0ABP7C9E9</accession>
<evidence type="ECO:0000256" key="1">
    <source>
        <dbReference type="SAM" id="MobiDB-lite"/>
    </source>
</evidence>
<feature type="transmembrane region" description="Helical" evidence="2">
    <location>
        <begin position="108"/>
        <end position="126"/>
    </location>
</feature>
<dbReference type="Proteomes" id="UP001500902">
    <property type="component" value="Unassembled WGS sequence"/>
</dbReference>
<keyword evidence="5" id="KW-1185">Reference proteome</keyword>
<dbReference type="PANTHER" id="PTHR40763:SF4">
    <property type="entry name" value="DUF1707 DOMAIN-CONTAINING PROTEIN"/>
    <property type="match status" value="1"/>
</dbReference>
<dbReference type="InterPro" id="IPR012551">
    <property type="entry name" value="DUF1707_SHOCT-like"/>
</dbReference>
<organism evidence="4 5">
    <name type="scientific">Nonomuraea antimicrobica</name>
    <dbReference type="NCBI Taxonomy" id="561173"/>
    <lineage>
        <taxon>Bacteria</taxon>
        <taxon>Bacillati</taxon>
        <taxon>Actinomycetota</taxon>
        <taxon>Actinomycetes</taxon>
        <taxon>Streptosporangiales</taxon>
        <taxon>Streptosporangiaceae</taxon>
        <taxon>Nonomuraea</taxon>
    </lineage>
</organism>
<feature type="domain" description="DUF1707" evidence="3">
    <location>
        <begin position="1"/>
        <end position="53"/>
    </location>
</feature>
<feature type="region of interest" description="Disordered" evidence="1">
    <location>
        <begin position="53"/>
        <end position="72"/>
    </location>
</feature>
<keyword evidence="2" id="KW-1133">Transmembrane helix</keyword>
<dbReference type="Pfam" id="PF08044">
    <property type="entry name" value="DUF1707"/>
    <property type="match status" value="1"/>
</dbReference>
<evidence type="ECO:0000259" key="3">
    <source>
        <dbReference type="Pfam" id="PF08044"/>
    </source>
</evidence>
<comment type="caution">
    <text evidence="4">The sequence shown here is derived from an EMBL/GenBank/DDBJ whole genome shotgun (WGS) entry which is preliminary data.</text>
</comment>
<evidence type="ECO:0000313" key="5">
    <source>
        <dbReference type="Proteomes" id="UP001500902"/>
    </source>
</evidence>
<evidence type="ECO:0000256" key="2">
    <source>
        <dbReference type="SAM" id="Phobius"/>
    </source>
</evidence>
<keyword evidence="2" id="KW-0472">Membrane</keyword>
<keyword evidence="2" id="KW-0812">Transmembrane</keyword>
<evidence type="ECO:0000313" key="4">
    <source>
        <dbReference type="EMBL" id="GAA3681830.1"/>
    </source>
</evidence>
<sequence length="151" mass="16500">MRVGDRDREVVVDGLRTAYEEGRLDLAEFDDRLSRAGAAGTFGELNELVADLPATPAAPPRPRPARRPAPSGMRSADVLRAGSFVVLVNLGYWLVLATDQGFDQVHPWWVWVVALWGLGLLGTELYTKRCEDRQGIDGASPRALDDGQPST</sequence>
<dbReference type="PANTHER" id="PTHR40763">
    <property type="entry name" value="MEMBRANE PROTEIN-RELATED"/>
    <property type="match status" value="1"/>
</dbReference>
<dbReference type="EMBL" id="BAAAZP010000098">
    <property type="protein sequence ID" value="GAA3681830.1"/>
    <property type="molecule type" value="Genomic_DNA"/>
</dbReference>
<name>A0ABP7C9E9_9ACTN</name>
<proteinExistence type="predicted"/>
<reference evidence="5" key="1">
    <citation type="journal article" date="2019" name="Int. J. Syst. Evol. Microbiol.">
        <title>The Global Catalogue of Microorganisms (GCM) 10K type strain sequencing project: providing services to taxonomists for standard genome sequencing and annotation.</title>
        <authorList>
            <consortium name="The Broad Institute Genomics Platform"/>
            <consortium name="The Broad Institute Genome Sequencing Center for Infectious Disease"/>
            <person name="Wu L."/>
            <person name="Ma J."/>
        </authorList>
    </citation>
    <scope>NUCLEOTIDE SEQUENCE [LARGE SCALE GENOMIC DNA]</scope>
    <source>
        <strain evidence="5">JCM 16904</strain>
    </source>
</reference>
<feature type="transmembrane region" description="Helical" evidence="2">
    <location>
        <begin position="78"/>
        <end position="96"/>
    </location>
</feature>
<dbReference type="RefSeq" id="WP_344883463.1">
    <property type="nucleotide sequence ID" value="NZ_BAAAZP010000098.1"/>
</dbReference>